<dbReference type="GO" id="GO:0009699">
    <property type="term" value="P:phenylpropanoid biosynthetic process"/>
    <property type="evidence" value="ECO:0007669"/>
    <property type="project" value="UniProtKB-ARBA"/>
</dbReference>
<keyword evidence="6" id="KW-1185">Reference proteome</keyword>
<dbReference type="Gene3D" id="2.40.480.10">
    <property type="entry name" value="Allene oxide cyclase-like"/>
    <property type="match status" value="1"/>
</dbReference>
<evidence type="ECO:0000256" key="1">
    <source>
        <dbReference type="ARBA" id="ARBA00010746"/>
    </source>
</evidence>
<dbReference type="InterPro" id="IPR004265">
    <property type="entry name" value="Dirigent"/>
</dbReference>
<gene>
    <name evidence="5" type="ORF">RIF29_25735</name>
</gene>
<feature type="signal peptide" evidence="4">
    <location>
        <begin position="1"/>
        <end position="20"/>
    </location>
</feature>
<dbReference type="Proteomes" id="UP001372338">
    <property type="component" value="Unassembled WGS sequence"/>
</dbReference>
<keyword evidence="3 4" id="KW-0964">Secreted</keyword>
<reference evidence="5 6" key="1">
    <citation type="submission" date="2024-01" db="EMBL/GenBank/DDBJ databases">
        <title>The genomes of 5 underutilized Papilionoideae crops provide insights into root nodulation and disease resistanc.</title>
        <authorList>
            <person name="Yuan L."/>
        </authorList>
    </citation>
    <scope>NUCLEOTIDE SEQUENCE [LARGE SCALE GENOMIC DNA]</scope>
    <source>
        <strain evidence="5">ZHUSHIDOU_FW_LH</strain>
        <tissue evidence="5">Leaf</tissue>
    </source>
</reference>
<comment type="subcellular location">
    <subcellularLocation>
        <location evidence="4">Secreted</location>
        <location evidence="4">Extracellular space</location>
        <location evidence="4">Apoplast</location>
    </subcellularLocation>
</comment>
<feature type="chain" id="PRO_5042671303" description="Dirigent protein" evidence="4">
    <location>
        <begin position="21"/>
        <end position="191"/>
    </location>
</feature>
<name>A0AAN9ELY9_CROPI</name>
<comment type="caution">
    <text evidence="5">The sequence shown here is derived from an EMBL/GenBank/DDBJ whole genome shotgun (WGS) entry which is preliminary data.</text>
</comment>
<dbReference type="EMBL" id="JAYWIO010000005">
    <property type="protein sequence ID" value="KAK7260027.1"/>
    <property type="molecule type" value="Genomic_DNA"/>
</dbReference>
<comment type="function">
    <text evidence="4">Dirigent proteins impart stereoselectivity on the phenoxy radical-coupling reaction, yielding optically active lignans from two molecules of coniferyl alcohol in the biosynthesis of lignans, flavonolignans, and alkaloids and thus plays a central role in plant secondary metabolism.</text>
</comment>
<dbReference type="GO" id="GO:0048046">
    <property type="term" value="C:apoplast"/>
    <property type="evidence" value="ECO:0007669"/>
    <property type="project" value="UniProtKB-SubCell"/>
</dbReference>
<keyword evidence="4" id="KW-0732">Signal</keyword>
<evidence type="ECO:0000313" key="6">
    <source>
        <dbReference type="Proteomes" id="UP001372338"/>
    </source>
</evidence>
<keyword evidence="4" id="KW-0052">Apoplast</keyword>
<evidence type="ECO:0000256" key="4">
    <source>
        <dbReference type="RuleBase" id="RU363099"/>
    </source>
</evidence>
<proteinExistence type="inferred from homology"/>
<evidence type="ECO:0000256" key="2">
    <source>
        <dbReference type="ARBA" id="ARBA00011738"/>
    </source>
</evidence>
<comment type="similarity">
    <text evidence="1 4">Belongs to the plant dirigent protein family.</text>
</comment>
<accession>A0AAN9ELY9</accession>
<sequence length="191" mass="21121">MATRFLISLLLISGYALTSATTAENTEFGRPLNRKLAGWNKKKQLTHFKFYWHEVVGGNNATAAIIIPSLPQYNSTSHFGSTRVIDAPLTLGPELSSKHVGRAEGFYAVTSRTDLELLMILSFNFFEGKYNGSGITVLGRNLALNKTRELPVVGGSGVFRFAKGYAELKTYFVEPISGSSIVEYNLYVLHY</sequence>
<evidence type="ECO:0000256" key="3">
    <source>
        <dbReference type="ARBA" id="ARBA00022525"/>
    </source>
</evidence>
<protein>
    <recommendedName>
        <fullName evidence="4">Dirigent protein</fullName>
    </recommendedName>
</protein>
<comment type="subunit">
    <text evidence="2 4">Homodimer.</text>
</comment>
<organism evidence="5 6">
    <name type="scientific">Crotalaria pallida</name>
    <name type="common">Smooth rattlebox</name>
    <name type="synonym">Crotalaria striata</name>
    <dbReference type="NCBI Taxonomy" id="3830"/>
    <lineage>
        <taxon>Eukaryota</taxon>
        <taxon>Viridiplantae</taxon>
        <taxon>Streptophyta</taxon>
        <taxon>Embryophyta</taxon>
        <taxon>Tracheophyta</taxon>
        <taxon>Spermatophyta</taxon>
        <taxon>Magnoliopsida</taxon>
        <taxon>eudicotyledons</taxon>
        <taxon>Gunneridae</taxon>
        <taxon>Pentapetalae</taxon>
        <taxon>rosids</taxon>
        <taxon>fabids</taxon>
        <taxon>Fabales</taxon>
        <taxon>Fabaceae</taxon>
        <taxon>Papilionoideae</taxon>
        <taxon>50 kb inversion clade</taxon>
        <taxon>genistoids sensu lato</taxon>
        <taxon>core genistoids</taxon>
        <taxon>Crotalarieae</taxon>
        <taxon>Crotalaria</taxon>
    </lineage>
</organism>
<dbReference type="Pfam" id="PF03018">
    <property type="entry name" value="Dirigent"/>
    <property type="match status" value="1"/>
</dbReference>
<dbReference type="PANTHER" id="PTHR21495">
    <property type="entry name" value="NUCLEOPORIN-RELATED"/>
    <property type="match status" value="1"/>
</dbReference>
<dbReference type="AlphaFoldDB" id="A0AAN9ELY9"/>
<evidence type="ECO:0000313" key="5">
    <source>
        <dbReference type="EMBL" id="KAK7260027.1"/>
    </source>
</evidence>
<dbReference type="InterPro" id="IPR044859">
    <property type="entry name" value="Allene_oxi_cyc_Dirigent"/>
</dbReference>